<dbReference type="InterPro" id="IPR000504">
    <property type="entry name" value="RRM_dom"/>
</dbReference>
<proteinExistence type="predicted"/>
<sequence>MPEGEVPAQRARASPRPRLPPLLPLGGEASLLGGSGRHFVGARVVSFVVVVSSSSSSSSSGGGGGGGAGAGPMHSGVKVFVGNVPEETSQGELRDLFEAAEPGQVLKVALMKQFAFVHMRDEAAADRAILQLNGQLLHGHRVVVEHSRPRPTHTVKIFVGNVSAACTSGELRTLFQEFGSVVECDIVKGQEEAAWEPPSEAELKVIQARRERQDKISKLMSDYLLKGYRMLSDCCEECGTILLQDKQKKLYCVACQELNSDVDKDNPALNAQAALSQVRERQLAANLEDQAPPEYLSALPTPRHVPRPEHCEGAASGLRASARAPALPAPVAAAAVAAGPPAVGTLATAEEAILQKIGWAGQELQHSTSIETSIQLCSLIRSCAESLKGLKELQQ</sequence>
<evidence type="ECO:0000259" key="3">
    <source>
        <dbReference type="PROSITE" id="PS50102"/>
    </source>
</evidence>
<evidence type="ECO:0000313" key="4">
    <source>
        <dbReference type="Proteomes" id="UP001652642"/>
    </source>
</evidence>
<dbReference type="RefSeq" id="XP_072840498.1">
    <property type="nucleotide sequence ID" value="XM_072984397.1"/>
</dbReference>
<dbReference type="Proteomes" id="UP001652642">
    <property type="component" value="Chromosome 15"/>
</dbReference>
<dbReference type="GeneID" id="110089955"/>
<feature type="region of interest" description="Disordered" evidence="2">
    <location>
        <begin position="1"/>
        <end position="23"/>
    </location>
</feature>
<keyword evidence="4" id="KW-1185">Reference proteome</keyword>
<keyword evidence="1" id="KW-0694">RNA-binding</keyword>
<dbReference type="SUPFAM" id="SSF54928">
    <property type="entry name" value="RNA-binding domain, RBD"/>
    <property type="match status" value="1"/>
</dbReference>
<dbReference type="PANTHER" id="PTHR16537:SF1">
    <property type="entry name" value="PROTEIN ZNRD2"/>
    <property type="match status" value="1"/>
</dbReference>
<dbReference type="Pfam" id="PF00076">
    <property type="entry name" value="RRM_1"/>
    <property type="match status" value="2"/>
</dbReference>
<dbReference type="InterPro" id="IPR012677">
    <property type="entry name" value="Nucleotide-bd_a/b_plait_sf"/>
</dbReference>
<evidence type="ECO:0000313" key="5">
    <source>
        <dbReference type="RefSeq" id="XP_072840498.1"/>
    </source>
</evidence>
<evidence type="ECO:0000256" key="2">
    <source>
        <dbReference type="SAM" id="MobiDB-lite"/>
    </source>
</evidence>
<dbReference type="InterPro" id="IPR009563">
    <property type="entry name" value="SSSCA1"/>
</dbReference>
<protein>
    <submittedName>
        <fullName evidence="5">Protein ZNRD2 isoform X2</fullName>
    </submittedName>
</protein>
<accession>A0ABM5F516</accession>
<dbReference type="InterPro" id="IPR035979">
    <property type="entry name" value="RBD_domain_sf"/>
</dbReference>
<name>A0ABM5F516_9SAUR</name>
<organism evidence="4 5">
    <name type="scientific">Pogona vitticeps</name>
    <name type="common">central bearded dragon</name>
    <dbReference type="NCBI Taxonomy" id="103695"/>
    <lineage>
        <taxon>Eukaryota</taxon>
        <taxon>Metazoa</taxon>
        <taxon>Chordata</taxon>
        <taxon>Craniata</taxon>
        <taxon>Vertebrata</taxon>
        <taxon>Euteleostomi</taxon>
        <taxon>Lepidosauria</taxon>
        <taxon>Squamata</taxon>
        <taxon>Bifurcata</taxon>
        <taxon>Unidentata</taxon>
        <taxon>Episquamata</taxon>
        <taxon>Toxicofera</taxon>
        <taxon>Iguania</taxon>
        <taxon>Acrodonta</taxon>
        <taxon>Agamidae</taxon>
        <taxon>Amphibolurinae</taxon>
        <taxon>Pogona</taxon>
    </lineage>
</organism>
<dbReference type="Pfam" id="PF06677">
    <property type="entry name" value="Auto_anti-p27"/>
    <property type="match status" value="1"/>
</dbReference>
<dbReference type="PROSITE" id="PS50102">
    <property type="entry name" value="RRM"/>
    <property type="match status" value="1"/>
</dbReference>
<dbReference type="Gene3D" id="3.30.70.330">
    <property type="match status" value="2"/>
</dbReference>
<reference evidence="5" key="1">
    <citation type="submission" date="2025-08" db="UniProtKB">
        <authorList>
            <consortium name="RefSeq"/>
        </authorList>
    </citation>
    <scope>IDENTIFICATION</scope>
</reference>
<feature type="domain" description="RRM" evidence="3">
    <location>
        <begin position="77"/>
        <end position="149"/>
    </location>
</feature>
<dbReference type="InterPro" id="IPR051888">
    <property type="entry name" value="UPF0148_domain"/>
</dbReference>
<dbReference type="SMART" id="SM00360">
    <property type="entry name" value="RRM"/>
    <property type="match status" value="2"/>
</dbReference>
<evidence type="ECO:0000256" key="1">
    <source>
        <dbReference type="PROSITE-ProRule" id="PRU00176"/>
    </source>
</evidence>
<dbReference type="PANTHER" id="PTHR16537">
    <property type="entry name" value="SJOEGREN SYNDROME/SCLERODERMA AUTOANTIGEN 1"/>
    <property type="match status" value="1"/>
</dbReference>
<gene>
    <name evidence="5" type="primary">ZNRD2</name>
</gene>